<dbReference type="SMART" id="SM00855">
    <property type="entry name" value="PGAM"/>
    <property type="match status" value="1"/>
</dbReference>
<organism evidence="2 3">
    <name type="scientific">Gluconobacter kanchanaburiensis NBRC 103587</name>
    <dbReference type="NCBI Taxonomy" id="1307948"/>
    <lineage>
        <taxon>Bacteria</taxon>
        <taxon>Pseudomonadati</taxon>
        <taxon>Pseudomonadota</taxon>
        <taxon>Alphaproteobacteria</taxon>
        <taxon>Acetobacterales</taxon>
        <taxon>Acetobacteraceae</taxon>
        <taxon>Gluconobacter</taxon>
    </lineage>
</organism>
<dbReference type="RefSeq" id="WP_146860418.1">
    <property type="nucleotide sequence ID" value="NZ_BARK01000019.1"/>
</dbReference>
<dbReference type="OrthoDB" id="9810154at2"/>
<dbReference type="EMBL" id="BJVA01000006">
    <property type="protein sequence ID" value="GEK96130.1"/>
    <property type="molecule type" value="Genomic_DNA"/>
</dbReference>
<protein>
    <submittedName>
        <fullName evidence="2">Phosphohistidine phosphatase</fullName>
    </submittedName>
</protein>
<dbReference type="AlphaFoldDB" id="A0A511B6P4"/>
<evidence type="ECO:0000313" key="2">
    <source>
        <dbReference type="EMBL" id="GEK96130.1"/>
    </source>
</evidence>
<dbReference type="InterPro" id="IPR051021">
    <property type="entry name" value="Mito_Ser/Thr_phosphatase"/>
</dbReference>
<evidence type="ECO:0000313" key="3">
    <source>
        <dbReference type="Proteomes" id="UP000321079"/>
    </source>
</evidence>
<comment type="caution">
    <text evidence="2">The sequence shown here is derived from an EMBL/GenBank/DDBJ whole genome shotgun (WGS) entry which is preliminary data.</text>
</comment>
<dbReference type="InterPro" id="IPR029033">
    <property type="entry name" value="His_PPase_superfam"/>
</dbReference>
<dbReference type="SUPFAM" id="SSF53254">
    <property type="entry name" value="Phosphoglycerate mutase-like"/>
    <property type="match status" value="1"/>
</dbReference>
<gene>
    <name evidence="2" type="ORF">GKA01_13270</name>
</gene>
<name>A0A511B6P4_9PROT</name>
<dbReference type="CDD" id="cd07067">
    <property type="entry name" value="HP_PGM_like"/>
    <property type="match status" value="1"/>
</dbReference>
<dbReference type="Proteomes" id="UP000321079">
    <property type="component" value="Unassembled WGS sequence"/>
</dbReference>
<dbReference type="InterPro" id="IPR013078">
    <property type="entry name" value="His_Pase_superF_clade-1"/>
</dbReference>
<dbReference type="GO" id="GO:0016787">
    <property type="term" value="F:hydrolase activity"/>
    <property type="evidence" value="ECO:0007669"/>
    <property type="project" value="UniProtKB-KW"/>
</dbReference>
<reference evidence="2 3" key="1">
    <citation type="submission" date="2019-07" db="EMBL/GenBank/DDBJ databases">
        <title>Whole genome shotgun sequence of Gluconobacter kanchanaburiensis NBRC 103587.</title>
        <authorList>
            <person name="Hosoyama A."/>
            <person name="Uohara A."/>
            <person name="Ohji S."/>
            <person name="Ichikawa N."/>
        </authorList>
    </citation>
    <scope>NUCLEOTIDE SEQUENCE [LARGE SCALE GENOMIC DNA]</scope>
    <source>
        <strain evidence="2 3">NBRC 103587</strain>
    </source>
</reference>
<dbReference type="PANTHER" id="PTHR20935">
    <property type="entry name" value="PHOSPHOGLYCERATE MUTASE-RELATED"/>
    <property type="match status" value="1"/>
</dbReference>
<dbReference type="PANTHER" id="PTHR20935:SF1">
    <property type="entry name" value="SLL1549 PROTEIN"/>
    <property type="match status" value="1"/>
</dbReference>
<dbReference type="Gene3D" id="3.40.50.1240">
    <property type="entry name" value="Phosphoglycerate mutase-like"/>
    <property type="match status" value="1"/>
</dbReference>
<sequence length="171" mass="18733">MSSGQLLLLRHAQAATYGPQEQGDRGRPLTALGLQQASLIGQQIARLDLPRPFQVLCSPALRTRQTTRNILTSLSDRPSVMIEDSLYSATPDDLYNLIHGTPDTIRTLMIVGHNPALGNLIHDLLGAARTETRFSALANGYPIAALTIFDIAREWMDARPSTIRPARVLLP</sequence>
<evidence type="ECO:0000256" key="1">
    <source>
        <dbReference type="ARBA" id="ARBA00022801"/>
    </source>
</evidence>
<keyword evidence="1" id="KW-0378">Hydrolase</keyword>
<accession>A0A511B6P4</accession>
<dbReference type="Pfam" id="PF00300">
    <property type="entry name" value="His_Phos_1"/>
    <property type="match status" value="1"/>
</dbReference>
<proteinExistence type="predicted"/>
<keyword evidence="3" id="KW-1185">Reference proteome</keyword>